<dbReference type="FunFam" id="3.40.630.10:FF:000040">
    <property type="entry name" value="zinc carboxypeptidase"/>
    <property type="match status" value="1"/>
</dbReference>
<protein>
    <submittedName>
        <fullName evidence="16">Carboxypeptidase B-like</fullName>
    </submittedName>
</protein>
<keyword evidence="10" id="KW-0482">Metalloprotease</keyword>
<dbReference type="InterPro" id="IPR000834">
    <property type="entry name" value="Peptidase_M14"/>
</dbReference>
<dbReference type="PANTHER" id="PTHR11705">
    <property type="entry name" value="PROTEASE FAMILY M14 CARBOXYPEPTIDASE A,B"/>
    <property type="match status" value="1"/>
</dbReference>
<comment type="similarity">
    <text evidence="3 13">Belongs to the peptidase M14 family.</text>
</comment>
<evidence type="ECO:0000256" key="6">
    <source>
        <dbReference type="ARBA" id="ARBA00022670"/>
    </source>
</evidence>
<dbReference type="AlphaFoldDB" id="A0A6J2JAQ5"/>
<gene>
    <name evidence="16" type="primary">LOC114239560</name>
</gene>
<dbReference type="SUPFAM" id="SSF53187">
    <property type="entry name" value="Zn-dependent exopeptidases"/>
    <property type="match status" value="1"/>
</dbReference>
<evidence type="ECO:0000259" key="14">
    <source>
        <dbReference type="PROSITE" id="PS52035"/>
    </source>
</evidence>
<evidence type="ECO:0000256" key="12">
    <source>
        <dbReference type="ARBA" id="ARBA00057299"/>
    </source>
</evidence>
<dbReference type="OrthoDB" id="3626597at2759"/>
<sequence>MDIMVDGPRITQIAGMLHEREIPYSIAIGDVGSVLSREQGIKYSKNNRKPNYCEMDWDNYHRLHVIYAFMENLSHEYPYLCSVAVIGKSAEGRDIKILKVSNGNEYNVGVWLDAAIHPREWISTAVVTYIADRLVRTFHEQPDCVTNKDWYILPVLNPDGYEYTHTHDRMWRKNRARYGECVGVDLNRNFSYGWGEKGEEGSSEDPGNIFYRGPKPFSEPETAALRRLITKSSTPFKVFLSFHSYGEVVIFPWGYTDEPCPDYVELLEGGTSIAKAIYETSGRTYKVGSTKDLMYFACGNSIDWSYAVAGIPYSYMVELRGKKHRFLLPQNEIESTAKEVMNGVFRLLDFVDGKSKSCQSCDCSK</sequence>
<comment type="cofactor">
    <cofactor evidence="1">
        <name>Zn(2+)</name>
        <dbReference type="ChEBI" id="CHEBI:29105"/>
    </cofactor>
</comment>
<evidence type="ECO:0000256" key="4">
    <source>
        <dbReference type="ARBA" id="ARBA00022525"/>
    </source>
</evidence>
<dbReference type="PROSITE" id="PS52035">
    <property type="entry name" value="PEPTIDASE_M14"/>
    <property type="match status" value="1"/>
</dbReference>
<dbReference type="GO" id="GO:0008270">
    <property type="term" value="F:zinc ion binding"/>
    <property type="evidence" value="ECO:0007669"/>
    <property type="project" value="InterPro"/>
</dbReference>
<evidence type="ECO:0000256" key="5">
    <source>
        <dbReference type="ARBA" id="ARBA00022645"/>
    </source>
</evidence>
<dbReference type="Pfam" id="PF00246">
    <property type="entry name" value="Peptidase_M14"/>
    <property type="match status" value="1"/>
</dbReference>
<dbReference type="GeneID" id="114239560"/>
<evidence type="ECO:0000256" key="7">
    <source>
        <dbReference type="ARBA" id="ARBA00022723"/>
    </source>
</evidence>
<organism evidence="15 16">
    <name type="scientific">Bombyx mandarina</name>
    <name type="common">Wild silk moth</name>
    <name type="synonym">Wild silkworm</name>
    <dbReference type="NCBI Taxonomy" id="7092"/>
    <lineage>
        <taxon>Eukaryota</taxon>
        <taxon>Metazoa</taxon>
        <taxon>Ecdysozoa</taxon>
        <taxon>Arthropoda</taxon>
        <taxon>Hexapoda</taxon>
        <taxon>Insecta</taxon>
        <taxon>Pterygota</taxon>
        <taxon>Neoptera</taxon>
        <taxon>Endopterygota</taxon>
        <taxon>Lepidoptera</taxon>
        <taxon>Glossata</taxon>
        <taxon>Ditrysia</taxon>
        <taxon>Bombycoidea</taxon>
        <taxon>Bombycidae</taxon>
        <taxon>Bombycinae</taxon>
        <taxon>Bombyx</taxon>
    </lineage>
</organism>
<dbReference type="GO" id="GO:0006508">
    <property type="term" value="P:proteolysis"/>
    <property type="evidence" value="ECO:0007669"/>
    <property type="project" value="UniProtKB-KW"/>
</dbReference>
<reference evidence="16" key="1">
    <citation type="submission" date="2025-08" db="UniProtKB">
        <authorList>
            <consortium name="RefSeq"/>
        </authorList>
    </citation>
    <scope>IDENTIFICATION</scope>
    <source>
        <tissue evidence="16">Silk gland</tissue>
    </source>
</reference>
<keyword evidence="15" id="KW-1185">Reference proteome</keyword>
<evidence type="ECO:0000313" key="15">
    <source>
        <dbReference type="Proteomes" id="UP000504629"/>
    </source>
</evidence>
<comment type="subcellular location">
    <subcellularLocation>
        <location evidence="2">Secreted</location>
    </subcellularLocation>
</comment>
<dbReference type="PANTHER" id="PTHR11705:SF91">
    <property type="entry name" value="FI01817P-RELATED"/>
    <property type="match status" value="1"/>
</dbReference>
<dbReference type="Gene3D" id="3.40.630.10">
    <property type="entry name" value="Zn peptidases"/>
    <property type="match status" value="1"/>
</dbReference>
<keyword evidence="7" id="KW-0479">Metal-binding</keyword>
<accession>A0A6J2JAQ5</accession>
<dbReference type="PRINTS" id="PR00765">
    <property type="entry name" value="CRBOXYPTASEA"/>
</dbReference>
<evidence type="ECO:0000256" key="10">
    <source>
        <dbReference type="ARBA" id="ARBA00023049"/>
    </source>
</evidence>
<keyword evidence="5" id="KW-0121">Carboxypeptidase</keyword>
<evidence type="ECO:0000256" key="1">
    <source>
        <dbReference type="ARBA" id="ARBA00001947"/>
    </source>
</evidence>
<comment type="function">
    <text evidence="12">Involved in the digestion of the blood meal.</text>
</comment>
<dbReference type="GO" id="GO:0005615">
    <property type="term" value="C:extracellular space"/>
    <property type="evidence" value="ECO:0007669"/>
    <property type="project" value="TreeGrafter"/>
</dbReference>
<keyword evidence="8" id="KW-0378">Hydrolase</keyword>
<dbReference type="Proteomes" id="UP000504629">
    <property type="component" value="Unplaced"/>
</dbReference>
<dbReference type="KEGG" id="bman:114239560"/>
<keyword evidence="9" id="KW-0862">Zinc</keyword>
<dbReference type="SMART" id="SM00631">
    <property type="entry name" value="Zn_pept"/>
    <property type="match status" value="1"/>
</dbReference>
<keyword evidence="4" id="KW-0964">Secreted</keyword>
<feature type="active site" description="Proton donor/acceptor" evidence="13">
    <location>
        <position position="318"/>
    </location>
</feature>
<name>A0A6J2JAQ5_BOMMA</name>
<evidence type="ECO:0000256" key="13">
    <source>
        <dbReference type="PROSITE-ProRule" id="PRU01379"/>
    </source>
</evidence>
<dbReference type="GO" id="GO:0004181">
    <property type="term" value="F:metallocarboxypeptidase activity"/>
    <property type="evidence" value="ECO:0007669"/>
    <property type="project" value="InterPro"/>
</dbReference>
<evidence type="ECO:0000256" key="9">
    <source>
        <dbReference type="ARBA" id="ARBA00022833"/>
    </source>
</evidence>
<evidence type="ECO:0000256" key="3">
    <source>
        <dbReference type="ARBA" id="ARBA00005988"/>
    </source>
</evidence>
<dbReference type="RefSeq" id="XP_028025604.1">
    <property type="nucleotide sequence ID" value="XM_028169803.1"/>
</dbReference>
<evidence type="ECO:0000256" key="11">
    <source>
        <dbReference type="ARBA" id="ARBA00023157"/>
    </source>
</evidence>
<keyword evidence="6" id="KW-0645">Protease</keyword>
<evidence type="ECO:0000256" key="2">
    <source>
        <dbReference type="ARBA" id="ARBA00004613"/>
    </source>
</evidence>
<feature type="domain" description="Peptidase M14" evidence="14">
    <location>
        <begin position="59"/>
        <end position="351"/>
    </location>
</feature>
<proteinExistence type="inferred from homology"/>
<evidence type="ECO:0000256" key="8">
    <source>
        <dbReference type="ARBA" id="ARBA00022801"/>
    </source>
</evidence>
<evidence type="ECO:0000313" key="16">
    <source>
        <dbReference type="RefSeq" id="XP_028025604.1"/>
    </source>
</evidence>
<dbReference type="CDD" id="cd03860">
    <property type="entry name" value="M14_CP_A-B_like"/>
    <property type="match status" value="1"/>
</dbReference>
<keyword evidence="11" id="KW-1015">Disulfide bond</keyword>